<dbReference type="Pfam" id="PF05402">
    <property type="entry name" value="PqqD"/>
    <property type="match status" value="1"/>
</dbReference>
<accession>A0ABU8XPG8</accession>
<organism evidence="4 5">
    <name type="scientific">Benzoatithermus flavus</name>
    <dbReference type="NCBI Taxonomy" id="3108223"/>
    <lineage>
        <taxon>Bacteria</taxon>
        <taxon>Pseudomonadati</taxon>
        <taxon>Pseudomonadota</taxon>
        <taxon>Alphaproteobacteria</taxon>
        <taxon>Geminicoccales</taxon>
        <taxon>Geminicoccaceae</taxon>
        <taxon>Benzoatithermus</taxon>
    </lineage>
</organism>
<dbReference type="InterPro" id="IPR041881">
    <property type="entry name" value="PqqD_sf"/>
</dbReference>
<comment type="pathway">
    <text evidence="1">Cofactor biosynthesis; pyrroloquinoline quinone biosynthesis.</text>
</comment>
<dbReference type="RefSeq" id="WP_418158930.1">
    <property type="nucleotide sequence ID" value="NZ_JBBLZC010000006.1"/>
</dbReference>
<dbReference type="Gene3D" id="1.10.10.1150">
    <property type="entry name" value="Coenzyme PQQ synthesis protein D (PqqD)"/>
    <property type="match status" value="1"/>
</dbReference>
<proteinExistence type="predicted"/>
<name>A0ABU8XPG8_9PROT</name>
<keyword evidence="5" id="KW-1185">Reference proteome</keyword>
<evidence type="ECO:0000256" key="3">
    <source>
        <dbReference type="ARBA" id="ARBA00022905"/>
    </source>
</evidence>
<dbReference type="Proteomes" id="UP001375743">
    <property type="component" value="Unassembled WGS sequence"/>
</dbReference>
<comment type="caution">
    <text evidence="4">The sequence shown here is derived from an EMBL/GenBank/DDBJ whole genome shotgun (WGS) entry which is preliminary data.</text>
</comment>
<gene>
    <name evidence="4" type="primary">pqqD</name>
    <name evidence="4" type="ORF">U1T56_07965</name>
</gene>
<evidence type="ECO:0000256" key="2">
    <source>
        <dbReference type="ARBA" id="ARBA00011741"/>
    </source>
</evidence>
<dbReference type="EMBL" id="JBBLZC010000006">
    <property type="protein sequence ID" value="MEK0083083.1"/>
    <property type="molecule type" value="Genomic_DNA"/>
</dbReference>
<evidence type="ECO:0000313" key="5">
    <source>
        <dbReference type="Proteomes" id="UP001375743"/>
    </source>
</evidence>
<protein>
    <submittedName>
        <fullName evidence="4">Pyrroloquinoline quinone biosynthesis peptide chaperone PqqD</fullName>
    </submittedName>
</protein>
<dbReference type="InterPro" id="IPR022479">
    <property type="entry name" value="PqqD_bac"/>
</dbReference>
<dbReference type="InterPro" id="IPR008792">
    <property type="entry name" value="PQQD"/>
</dbReference>
<reference evidence="4 5" key="1">
    <citation type="submission" date="2024-01" db="EMBL/GenBank/DDBJ databases">
        <title>Multi-omics insights into the function and evolution of sodium benzoate biodegradation pathways in Benzoatithermus flavus gen. nov., sp. nov. from hot spring.</title>
        <authorList>
            <person name="Hu C.-J."/>
            <person name="Li W.-J."/>
        </authorList>
    </citation>
    <scope>NUCLEOTIDE SEQUENCE [LARGE SCALE GENOMIC DNA]</scope>
    <source>
        <strain evidence="4 5">SYSU G07066</strain>
    </source>
</reference>
<keyword evidence="3" id="KW-0884">PQQ biosynthesis</keyword>
<evidence type="ECO:0000313" key="4">
    <source>
        <dbReference type="EMBL" id="MEK0083083.1"/>
    </source>
</evidence>
<sequence>MSLAALAETDTVGLPPWVRLRFDRVRDRWVLLAPERVLFPCPTSVLILERLGDRRRLGEVIDALAEEFSAPRATISADVRRMLQDLADQGFLSVEARETMHG</sequence>
<evidence type="ECO:0000256" key="1">
    <source>
        <dbReference type="ARBA" id="ARBA00004886"/>
    </source>
</evidence>
<comment type="subunit">
    <text evidence="2">Monomer. Interacts with PqqE.</text>
</comment>
<dbReference type="NCBIfam" id="TIGR03859">
    <property type="entry name" value="PQQ_PqqD"/>
    <property type="match status" value="1"/>
</dbReference>